<sequence length="365" mass="39881">MIPRPRSNPLGFPPARAVEHAAFQLRAAPESVHQLLLPVWRVEVEARVTTAEPYQLVDRYLSRGVEEAGLTTPDELATFLALDPALTRQALAYLRAVGHLTEDRGRLTLTDLGRRSLADGEMYTVKLGDRRVVYFDAWTGTPLAEGHAEKGPAGPAPLDTWTSPPPLLAPDPFRPEAAHALAEPGVADPKALTWDVEYLLAHVVRTGDARHLVCTRPRRGEPDPVLSRALDRSPACLSALADAGRRARKAFEEEAGRWLSRRGLAAHPPHRDPDGMHRVRLAEDDFTGAGPAGDGLTGDLPALGSVVVLRSGGFFQLWCADPGARRRELERRMDAFRAARPRTPEALSAQESRLASLLDVRPGQK</sequence>
<proteinExistence type="predicted"/>
<dbReference type="Proteomes" id="UP000516052">
    <property type="component" value="Chromosome"/>
</dbReference>
<dbReference type="EMBL" id="CP060828">
    <property type="protein sequence ID" value="QNP69130.1"/>
    <property type="molecule type" value="Genomic_DNA"/>
</dbReference>
<gene>
    <name evidence="1" type="ORF">IAG44_06525</name>
</gene>
<dbReference type="KEGG" id="sroi:IAG44_06525"/>
<organism evidence="1 2">
    <name type="scientific">Streptomyces roseirectus</name>
    <dbReference type="NCBI Taxonomy" id="2768066"/>
    <lineage>
        <taxon>Bacteria</taxon>
        <taxon>Bacillati</taxon>
        <taxon>Actinomycetota</taxon>
        <taxon>Actinomycetes</taxon>
        <taxon>Kitasatosporales</taxon>
        <taxon>Streptomycetaceae</taxon>
        <taxon>Streptomyces</taxon>
    </lineage>
</organism>
<dbReference type="AlphaFoldDB" id="A0A7H0I8L4"/>
<dbReference type="RefSeq" id="WP_187746169.1">
    <property type="nucleotide sequence ID" value="NZ_CP060828.1"/>
</dbReference>
<accession>A0A7H0I8L4</accession>
<reference evidence="1 2" key="1">
    <citation type="submission" date="2020-08" db="EMBL/GenBank/DDBJ databases">
        <title>A novel species.</title>
        <authorList>
            <person name="Gao J."/>
        </authorList>
    </citation>
    <scope>NUCLEOTIDE SEQUENCE [LARGE SCALE GENOMIC DNA]</scope>
    <source>
        <strain evidence="1 2">CRXT-G-22</strain>
    </source>
</reference>
<evidence type="ECO:0000313" key="2">
    <source>
        <dbReference type="Proteomes" id="UP000516052"/>
    </source>
</evidence>
<keyword evidence="2" id="KW-1185">Reference proteome</keyword>
<name>A0A7H0I8L4_9ACTN</name>
<protein>
    <submittedName>
        <fullName evidence="1">Uncharacterized protein</fullName>
    </submittedName>
</protein>
<evidence type="ECO:0000313" key="1">
    <source>
        <dbReference type="EMBL" id="QNP69130.1"/>
    </source>
</evidence>